<evidence type="ECO:0000256" key="1">
    <source>
        <dbReference type="SAM" id="MobiDB-lite"/>
    </source>
</evidence>
<sequence length="86" mass="8811">MRPPGSGSPLPPGPLREGTVEPEDHNPVTGGHRAGRPGRRAVAVAAAGADRDVAGVELMECAPVCVMTLLLGERWSPISGHLSPQG</sequence>
<reference evidence="2 3" key="1">
    <citation type="submission" date="2021-01" db="EMBL/GenBank/DDBJ databases">
        <title>Whole genome shotgun sequence of Actinoplanes palleronii NBRC 14916.</title>
        <authorList>
            <person name="Komaki H."/>
            <person name="Tamura T."/>
        </authorList>
    </citation>
    <scope>NUCLEOTIDE SEQUENCE [LARGE SCALE GENOMIC DNA]</scope>
    <source>
        <strain evidence="2 3">NBRC 14916</strain>
    </source>
</reference>
<organism evidence="2 3">
    <name type="scientific">Actinoplanes palleronii</name>
    <dbReference type="NCBI Taxonomy" id="113570"/>
    <lineage>
        <taxon>Bacteria</taxon>
        <taxon>Bacillati</taxon>
        <taxon>Actinomycetota</taxon>
        <taxon>Actinomycetes</taxon>
        <taxon>Micromonosporales</taxon>
        <taxon>Micromonosporaceae</taxon>
        <taxon>Actinoplanes</taxon>
    </lineage>
</organism>
<gene>
    <name evidence="2" type="ORF">Apa02nite_077460</name>
</gene>
<evidence type="ECO:0000313" key="2">
    <source>
        <dbReference type="EMBL" id="GIE71638.1"/>
    </source>
</evidence>
<feature type="region of interest" description="Disordered" evidence="1">
    <location>
        <begin position="1"/>
        <end position="39"/>
    </location>
</feature>
<proteinExistence type="predicted"/>
<accession>A0ABQ4BLU2</accession>
<dbReference type="Proteomes" id="UP000624709">
    <property type="component" value="Unassembled WGS sequence"/>
</dbReference>
<protein>
    <submittedName>
        <fullName evidence="2">Uncharacterized protein</fullName>
    </submittedName>
</protein>
<evidence type="ECO:0000313" key="3">
    <source>
        <dbReference type="Proteomes" id="UP000624709"/>
    </source>
</evidence>
<dbReference type="EMBL" id="BOMS01000130">
    <property type="protein sequence ID" value="GIE71638.1"/>
    <property type="molecule type" value="Genomic_DNA"/>
</dbReference>
<keyword evidence="3" id="KW-1185">Reference proteome</keyword>
<name>A0ABQ4BLU2_9ACTN</name>
<comment type="caution">
    <text evidence="2">The sequence shown here is derived from an EMBL/GenBank/DDBJ whole genome shotgun (WGS) entry which is preliminary data.</text>
</comment>